<dbReference type="GO" id="GO:0016787">
    <property type="term" value="F:hydrolase activity"/>
    <property type="evidence" value="ECO:0007669"/>
    <property type="project" value="UniProtKB-KW"/>
</dbReference>
<dbReference type="Gene3D" id="3.30.920.30">
    <property type="entry name" value="Hypothetical protein"/>
    <property type="match status" value="1"/>
</dbReference>
<protein>
    <submittedName>
        <fullName evidence="8">Toxin HicA</fullName>
    </submittedName>
</protein>
<evidence type="ECO:0000313" key="8">
    <source>
        <dbReference type="EMBL" id="BAP85241.1"/>
    </source>
</evidence>
<keyword evidence="3" id="KW-0540">Nuclease</keyword>
<dbReference type="InterPro" id="IPR038570">
    <property type="entry name" value="HicA_sf"/>
</dbReference>
<evidence type="ECO:0000256" key="6">
    <source>
        <dbReference type="ARBA" id="ARBA00022884"/>
    </source>
</evidence>
<evidence type="ECO:0000256" key="4">
    <source>
        <dbReference type="ARBA" id="ARBA00022759"/>
    </source>
</evidence>
<proteinExistence type="inferred from homology"/>
<dbReference type="HOGENOM" id="CLU_164851_6_0_9"/>
<dbReference type="RefSeq" id="WP_041093031.1">
    <property type="nucleotide sequence ID" value="NZ_AP014680.1"/>
</dbReference>
<gene>
    <name evidence="8" type="ORF">LOOC260_106850</name>
</gene>
<dbReference type="Pfam" id="PF07927">
    <property type="entry name" value="HicA_toxin"/>
    <property type="match status" value="1"/>
</dbReference>
<evidence type="ECO:0000256" key="1">
    <source>
        <dbReference type="ARBA" id="ARBA00006620"/>
    </source>
</evidence>
<dbReference type="STRING" id="1291742.LOOC260_106850"/>
<keyword evidence="5" id="KW-0378">Hydrolase</keyword>
<organism evidence="8 9">
    <name type="scientific">Paucilactobacillus hokkaidonensis JCM 18461</name>
    <dbReference type="NCBI Taxonomy" id="1291742"/>
    <lineage>
        <taxon>Bacteria</taxon>
        <taxon>Bacillati</taxon>
        <taxon>Bacillota</taxon>
        <taxon>Bacilli</taxon>
        <taxon>Lactobacillales</taxon>
        <taxon>Lactobacillaceae</taxon>
        <taxon>Paucilactobacillus</taxon>
    </lineage>
</organism>
<accession>A0A0A1GXQ3</accession>
<dbReference type="AlphaFoldDB" id="A0A0A1GXQ3"/>
<dbReference type="GO" id="GO:0003729">
    <property type="term" value="F:mRNA binding"/>
    <property type="evidence" value="ECO:0007669"/>
    <property type="project" value="InterPro"/>
</dbReference>
<reference evidence="8 9" key="1">
    <citation type="submission" date="2014-11" db="EMBL/GenBank/DDBJ databases">
        <title>Complete genome sequence and analysis of Lactobacillus hokkaidonensis LOOC260T.</title>
        <authorList>
            <person name="Tanizawa Y."/>
            <person name="Tohno M."/>
            <person name="Kaminuma E."/>
            <person name="Nakamura Y."/>
            <person name="Arita M."/>
        </authorList>
    </citation>
    <scope>NUCLEOTIDE SEQUENCE [LARGE SCALE GENOMIC DNA]</scope>
    <source>
        <strain evidence="8 9">LOOC260</strain>
    </source>
</reference>
<evidence type="ECO:0000256" key="7">
    <source>
        <dbReference type="ARBA" id="ARBA00023016"/>
    </source>
</evidence>
<comment type="similarity">
    <text evidence="1">Belongs to the HicA mRNA interferase family.</text>
</comment>
<dbReference type="GO" id="GO:0004519">
    <property type="term" value="F:endonuclease activity"/>
    <property type="evidence" value="ECO:0007669"/>
    <property type="project" value="UniProtKB-KW"/>
</dbReference>
<evidence type="ECO:0000256" key="2">
    <source>
        <dbReference type="ARBA" id="ARBA00022649"/>
    </source>
</evidence>
<dbReference type="Proteomes" id="UP000031620">
    <property type="component" value="Chromosome"/>
</dbReference>
<dbReference type="KEGG" id="lho:LOOC260_106850"/>
<evidence type="ECO:0000256" key="3">
    <source>
        <dbReference type="ARBA" id="ARBA00022722"/>
    </source>
</evidence>
<keyword evidence="4" id="KW-0255">Endonuclease</keyword>
<evidence type="ECO:0000313" key="9">
    <source>
        <dbReference type="Proteomes" id="UP000031620"/>
    </source>
</evidence>
<dbReference type="SUPFAM" id="SSF54786">
    <property type="entry name" value="YcfA/nrd intein domain"/>
    <property type="match status" value="1"/>
</dbReference>
<dbReference type="EMBL" id="AP014680">
    <property type="protein sequence ID" value="BAP85241.1"/>
    <property type="molecule type" value="Genomic_DNA"/>
</dbReference>
<keyword evidence="6" id="KW-0694">RNA-binding</keyword>
<dbReference type="InterPro" id="IPR012933">
    <property type="entry name" value="HicA_mRNA_interferase"/>
</dbReference>
<keyword evidence="2" id="KW-1277">Toxin-antitoxin system</keyword>
<keyword evidence="7" id="KW-0346">Stress response</keyword>
<evidence type="ECO:0000256" key="5">
    <source>
        <dbReference type="ARBA" id="ARBA00022801"/>
    </source>
</evidence>
<name>A0A0A1GXQ3_9LACO</name>
<sequence>MPMKPAKMVRKLKKAGFIEVPKEGGHRKFVHQNGRETEIPMHSKELAKGTQNAILKQAGLK</sequence>